<dbReference type="GO" id="GO:0015031">
    <property type="term" value="P:protein transport"/>
    <property type="evidence" value="ECO:0007669"/>
    <property type="project" value="UniProtKB-KW"/>
</dbReference>
<keyword evidence="5" id="KW-0472">Membrane</keyword>
<dbReference type="Pfam" id="PF24598">
    <property type="entry name" value="DOP1_C"/>
    <property type="match status" value="1"/>
</dbReference>
<evidence type="ECO:0000256" key="2">
    <source>
        <dbReference type="ARBA" id="ARBA00022448"/>
    </source>
</evidence>
<evidence type="ECO:0000256" key="1">
    <source>
        <dbReference type="ARBA" id="ARBA00004395"/>
    </source>
</evidence>
<keyword evidence="4" id="KW-0333">Golgi apparatus</keyword>
<name>A0A238F9K8_9BASI</name>
<keyword evidence="3" id="KW-0653">Protein transport</keyword>
<dbReference type="SUPFAM" id="SSF48371">
    <property type="entry name" value="ARM repeat"/>
    <property type="match status" value="2"/>
</dbReference>
<dbReference type="GO" id="GO:0005829">
    <property type="term" value="C:cytosol"/>
    <property type="evidence" value="ECO:0007669"/>
    <property type="project" value="GOC"/>
</dbReference>
<dbReference type="EMBL" id="FMSP01000002">
    <property type="protein sequence ID" value="SCV67868.1"/>
    <property type="molecule type" value="Genomic_DNA"/>
</dbReference>
<feature type="region of interest" description="Disordered" evidence="7">
    <location>
        <begin position="1770"/>
        <end position="1797"/>
    </location>
</feature>
<feature type="domain" description="DOP1-like middle TPR" evidence="9">
    <location>
        <begin position="367"/>
        <end position="518"/>
    </location>
</feature>
<comment type="subcellular location">
    <subcellularLocation>
        <location evidence="1">Golgi apparatus membrane</location>
        <topology evidence="1">Peripheral membrane protein</topology>
    </subcellularLocation>
</comment>
<evidence type="ECO:0000313" key="12">
    <source>
        <dbReference type="Proteomes" id="UP000198372"/>
    </source>
</evidence>
<evidence type="ECO:0000259" key="9">
    <source>
        <dbReference type="Pfam" id="PF24597"/>
    </source>
</evidence>
<feature type="compositionally biased region" description="Basic and acidic residues" evidence="7">
    <location>
        <begin position="1424"/>
        <end position="1447"/>
    </location>
</feature>
<dbReference type="Pfam" id="PF24597">
    <property type="entry name" value="TPR_DOP1_M"/>
    <property type="match status" value="1"/>
</dbReference>
<dbReference type="PANTHER" id="PTHR14042:SF24">
    <property type="entry name" value="PROTEIN DOPEY-1 HOMOLOG"/>
    <property type="match status" value="1"/>
</dbReference>
<organism evidence="11 12">
    <name type="scientific">Microbotryum intermedium</name>
    <dbReference type="NCBI Taxonomy" id="269621"/>
    <lineage>
        <taxon>Eukaryota</taxon>
        <taxon>Fungi</taxon>
        <taxon>Dikarya</taxon>
        <taxon>Basidiomycota</taxon>
        <taxon>Pucciniomycotina</taxon>
        <taxon>Microbotryomycetes</taxon>
        <taxon>Microbotryales</taxon>
        <taxon>Microbotryaceae</taxon>
        <taxon>Microbotryum</taxon>
    </lineage>
</organism>
<dbReference type="GO" id="GO:0005768">
    <property type="term" value="C:endosome"/>
    <property type="evidence" value="ECO:0007669"/>
    <property type="project" value="TreeGrafter"/>
</dbReference>
<dbReference type="GO" id="GO:0006895">
    <property type="term" value="P:Golgi to endosome transport"/>
    <property type="evidence" value="ECO:0007669"/>
    <property type="project" value="InterPro"/>
</dbReference>
<evidence type="ECO:0000259" key="10">
    <source>
        <dbReference type="Pfam" id="PF24598"/>
    </source>
</evidence>
<keyword evidence="12" id="KW-1185">Reference proteome</keyword>
<gene>
    <name evidence="11" type="ORF">BQ2448_5479</name>
</gene>
<keyword evidence="2" id="KW-0813">Transport</keyword>
<evidence type="ECO:0000256" key="3">
    <source>
        <dbReference type="ARBA" id="ARBA00022927"/>
    </source>
</evidence>
<protein>
    <submittedName>
        <fullName evidence="11">BQ2448_5479 protein</fullName>
    </submittedName>
</protein>
<comment type="similarity">
    <text evidence="6">Belongs to the DOP1 family.</text>
</comment>
<dbReference type="Proteomes" id="UP000198372">
    <property type="component" value="Unassembled WGS sequence"/>
</dbReference>
<evidence type="ECO:0000313" key="11">
    <source>
        <dbReference type="EMBL" id="SCV67868.1"/>
    </source>
</evidence>
<dbReference type="STRING" id="269621.A0A238F9K8"/>
<dbReference type="PANTHER" id="PTHR14042">
    <property type="entry name" value="DOPEY-RELATED"/>
    <property type="match status" value="1"/>
</dbReference>
<feature type="domain" description="DOP1-like C-terminal" evidence="10">
    <location>
        <begin position="1322"/>
        <end position="1844"/>
    </location>
</feature>
<dbReference type="InterPro" id="IPR007249">
    <property type="entry name" value="DOP1_N"/>
</dbReference>
<proteinExistence type="inferred from homology"/>
<dbReference type="GO" id="GO:0000139">
    <property type="term" value="C:Golgi membrane"/>
    <property type="evidence" value="ECO:0007669"/>
    <property type="project" value="UniProtKB-SubCell"/>
</dbReference>
<dbReference type="InterPro" id="IPR040314">
    <property type="entry name" value="DOP1"/>
</dbReference>
<evidence type="ECO:0000259" key="8">
    <source>
        <dbReference type="Pfam" id="PF04118"/>
    </source>
</evidence>
<accession>A0A238F9K8</accession>
<feature type="domain" description="DOP1 N-terminal" evidence="8">
    <location>
        <begin position="69"/>
        <end position="358"/>
    </location>
</feature>
<dbReference type="OrthoDB" id="297643at2759"/>
<evidence type="ECO:0000256" key="6">
    <source>
        <dbReference type="ARBA" id="ARBA00046326"/>
    </source>
</evidence>
<evidence type="ECO:0000256" key="4">
    <source>
        <dbReference type="ARBA" id="ARBA00023034"/>
    </source>
</evidence>
<sequence>MSSILPQQPSAPSTSTALATPTVSTVIATASGGARLGGGGGGGGTRRHSTRVRETFAALAAQEKALVSDPKYRKYAQSVERTLQSFDQVNEWADFITFLAKLLKCLQGYPQFVVIPHKLIVAKRLSQCLNPALPTGVHQRALDVYTHILTTIGPENLRRDLPAWSSGIFPFFQYAATSVKPIVLSIFERFYLPLQESLRPATKAFILALLPGLEEETGEFFEKVAALLDRVSGAVSPSFFFQNVWLVLVTAPGSRIPALNYLSRRLPKLESEDALSYIVGQDVGLVIRGFSAALEDSQILVQRGILDLLTTTLKLDSRGFRATTRQDQVLLMRSVLGVVLRRDLSLSRRLYSWLLGTNEGSEAQVAYLKQHGLELVREALKIDMDGQTVDSVDRQRPFKIFISLLDKWEIGAALTEVLVLDAFAALKVALRPNDDHDELLMTGNMLFEILDPFLMWKAIYFSMRSSIVSACSAGSRSDVSTIELVRFIVATFRLHDEEVQKLHAPFVAFGLIDLVEQALAGTLQVEHGLGTRSLEPDRLVLTTILQLVVELIREVSPHFYDSNDTLVILDPPEDPHLGQTLADLLYGATDMKTASLPETEGRELLASGLASTTRLIQACLLLDSFGVLLALFVVTESLETHINVAWEPEKWAKSVVQALERTETTIGNFGIFGCVVWGLSTVILAKNVRPTVSRNQREWLEKIAAKLLEYLQPSGAPCFVEAVQMLWAIESFSDYRLLETMISERLASHDPVVRLAAFEAFGNLWRFTEDSQLPGVVLRTPMFRMLDSLKADDLSTRRAGEAWMRCSLKSYLRILDPLLFTLLDPTIEQRSTIIKVADLRVPILEYESTFDQARVHHVLDCLLGLARFGGQGFIRIGKGSFMKHSLDPSLRERVRKADLDAHTYLDGLIIILVRFLRAEPNPKLVSSLGPLNYHIHSVVAELLQVVMSRGEAEITGLSTIESALTSRLYLCVHRGELDLQNKLLHVLHSVVHAVAGSNARRHRRAPSIGSTTGATTTAANEVLNEAQPPDMTHDAMFVRVVSDGVTTQNNNAVIHHWIDFLLMTIPQFRQSLHSVLFPLIDCLVQRLRSFVGDFEATYAVDRSELVKPLTSATDAEFTVLVNALERLLLIAIAESNAVAPDEEPKTSTAVSSDVSAGTGLLGYMSGVLGSAEVEVTDISEATKTKHAALLRLRDCVIMLLRAWDLSTRLEMAAGDDVSTSMGHFAARAKLRARKALERIYKSAPLDSLDDIAAHWQRLRASQEGESEARVFEMVGILAPSAQSVVSMVCEKLGPLSKGATNSNQQDRNRSPYLASDELLFAFLEAYLDRLDGAMSMQVWSTCLGFVRDCLSNISTSRPHIFACLRCFTTLSEKVSQTSALEDRRMRRDLQETFIRLADASIQLAGRSVDQSGWLRKGRMERLNGEGDSVMSKETKETEDVTDDEKRSFPATPSNHALDITKFLTRRVLPDFRRFLIDSDKTAATCSNMVYYIIAPAFKTRSKTFDIEPAVFSLLHEMVKNPATVKAWKTMVGDAFGDNRFFNAPPTADAHWRPVVQALMASDKERLVEVICESDLARWLLAALTDSSPPRLAPFPLTAKISSVSSANIFTNRELENLSRALSLRRLTYVLFTGDKDRFLTQLPMIQEKVVDLLRSSVGDMVHAEVYLCLRVLFVRIGNQHLSGLWPTILTDLLRLFDSLVEHTVPDESDLLQLVHSACKFLDLTLVLQTEDFQIHEWMFVTDTVDAMYPPDAWLPQAIMDRLGEIIHDGRHSPSSPSTSISPVVQRGGAGGGTGTTVSESTVAWASDRITPRRPMLVGRRVNTIGDLIPFFSTVSLAAYESVYGSGGRIDHEAVEKGLARDLFDFLD</sequence>
<dbReference type="GO" id="GO:0005802">
    <property type="term" value="C:trans-Golgi network"/>
    <property type="evidence" value="ECO:0007669"/>
    <property type="project" value="TreeGrafter"/>
</dbReference>
<evidence type="ECO:0000256" key="7">
    <source>
        <dbReference type="SAM" id="MobiDB-lite"/>
    </source>
</evidence>
<dbReference type="InterPro" id="IPR056458">
    <property type="entry name" value="TPR_DOP1_M"/>
</dbReference>
<reference evidence="12" key="1">
    <citation type="submission" date="2016-09" db="EMBL/GenBank/DDBJ databases">
        <authorList>
            <person name="Jeantristanb JTB J.-T."/>
            <person name="Ricardo R."/>
        </authorList>
    </citation>
    <scope>NUCLEOTIDE SEQUENCE [LARGE SCALE GENOMIC DNA]</scope>
</reference>
<dbReference type="InterPro" id="IPR016024">
    <property type="entry name" value="ARM-type_fold"/>
</dbReference>
<dbReference type="Pfam" id="PF04118">
    <property type="entry name" value="Dopey_N"/>
    <property type="match status" value="1"/>
</dbReference>
<feature type="region of interest" description="Disordered" evidence="7">
    <location>
        <begin position="1424"/>
        <end position="1449"/>
    </location>
</feature>
<dbReference type="InterPro" id="IPR056457">
    <property type="entry name" value="DOP1_C"/>
</dbReference>
<feature type="compositionally biased region" description="Low complexity" evidence="7">
    <location>
        <begin position="1772"/>
        <end position="1782"/>
    </location>
</feature>
<evidence type="ECO:0000256" key="5">
    <source>
        <dbReference type="ARBA" id="ARBA00023136"/>
    </source>
</evidence>